<reference evidence="2" key="1">
    <citation type="submission" date="2020-10" db="EMBL/GenBank/DDBJ databases">
        <authorList>
            <person name="Gilroy R."/>
        </authorList>
    </citation>
    <scope>NUCLEOTIDE SEQUENCE</scope>
    <source>
        <strain evidence="2">ChiBcec2-4451</strain>
    </source>
</reference>
<dbReference type="EMBL" id="DVON01000170">
    <property type="protein sequence ID" value="HIV13031.1"/>
    <property type="molecule type" value="Genomic_DNA"/>
</dbReference>
<keyword evidence="1" id="KW-0812">Transmembrane</keyword>
<reference evidence="2" key="2">
    <citation type="journal article" date="2021" name="PeerJ">
        <title>Extensive microbial diversity within the chicken gut microbiome revealed by metagenomics and culture.</title>
        <authorList>
            <person name="Gilroy R."/>
            <person name="Ravi A."/>
            <person name="Getino M."/>
            <person name="Pursley I."/>
            <person name="Horton D.L."/>
            <person name="Alikhan N.F."/>
            <person name="Baker D."/>
            <person name="Gharbi K."/>
            <person name="Hall N."/>
            <person name="Watson M."/>
            <person name="Adriaenssens E.M."/>
            <person name="Foster-Nyarko E."/>
            <person name="Jarju S."/>
            <person name="Secka A."/>
            <person name="Antonio M."/>
            <person name="Oren A."/>
            <person name="Chaudhuri R.R."/>
            <person name="La Ragione R."/>
            <person name="Hildebrand F."/>
            <person name="Pallen M.J."/>
        </authorList>
    </citation>
    <scope>NUCLEOTIDE SEQUENCE</scope>
    <source>
        <strain evidence="2">ChiBcec2-4451</strain>
    </source>
</reference>
<proteinExistence type="predicted"/>
<feature type="transmembrane region" description="Helical" evidence="1">
    <location>
        <begin position="57"/>
        <end position="82"/>
    </location>
</feature>
<protein>
    <submittedName>
        <fullName evidence="2">Uncharacterized protein</fullName>
    </submittedName>
</protein>
<accession>A0A9D1T6A9</accession>
<name>A0A9D1T6A9_9FIRM</name>
<keyword evidence="1" id="KW-1133">Transmembrane helix</keyword>
<dbReference type="AlphaFoldDB" id="A0A9D1T6A9"/>
<keyword evidence="1" id="KW-0472">Membrane</keyword>
<organism evidence="2 3">
    <name type="scientific">Candidatus Pullilachnospira stercoravium</name>
    <dbReference type="NCBI Taxonomy" id="2840913"/>
    <lineage>
        <taxon>Bacteria</taxon>
        <taxon>Bacillati</taxon>
        <taxon>Bacillota</taxon>
        <taxon>Clostridia</taxon>
        <taxon>Lachnospirales</taxon>
        <taxon>Lachnospiraceae</taxon>
        <taxon>Lachnospiraceae incertae sedis</taxon>
        <taxon>Candidatus Pullilachnospira</taxon>
    </lineage>
</organism>
<evidence type="ECO:0000256" key="1">
    <source>
        <dbReference type="SAM" id="Phobius"/>
    </source>
</evidence>
<dbReference type="Proteomes" id="UP000886723">
    <property type="component" value="Unassembled WGS sequence"/>
</dbReference>
<evidence type="ECO:0000313" key="3">
    <source>
        <dbReference type="Proteomes" id="UP000886723"/>
    </source>
</evidence>
<evidence type="ECO:0000313" key="2">
    <source>
        <dbReference type="EMBL" id="HIV13031.1"/>
    </source>
</evidence>
<gene>
    <name evidence="2" type="ORF">IAA63_07825</name>
</gene>
<comment type="caution">
    <text evidence="2">The sequence shown here is derived from an EMBL/GenBank/DDBJ whole genome shotgun (WGS) entry which is preliminary data.</text>
</comment>
<sequence>MTGYERIRSRIAWKAHQIQEHTYLTEEEKGELRAYADALKITHQEEERKPKCLRESFLLGILEGAGAVLGIAAMLVVIWAMYGAAIWGHW</sequence>